<dbReference type="Proteomes" id="UP001596190">
    <property type="component" value="Unassembled WGS sequence"/>
</dbReference>
<keyword evidence="5 8" id="KW-0812">Transmembrane</keyword>
<feature type="transmembrane region" description="Helical" evidence="8">
    <location>
        <begin position="87"/>
        <end position="111"/>
    </location>
</feature>
<comment type="similarity">
    <text evidence="2 8">Belongs to the NiCoT transporter (TC 2.A.52) family.</text>
</comment>
<dbReference type="EMBL" id="JBHSSA010000035">
    <property type="protein sequence ID" value="MFC6253731.1"/>
    <property type="molecule type" value="Genomic_DNA"/>
</dbReference>
<keyword evidence="10" id="KW-1185">Reference proteome</keyword>
<evidence type="ECO:0000256" key="4">
    <source>
        <dbReference type="ARBA" id="ARBA00022596"/>
    </source>
</evidence>
<feature type="transmembrane region" description="Helical" evidence="8">
    <location>
        <begin position="262"/>
        <end position="287"/>
    </location>
</feature>
<name>A0ABW1T724_9LACO</name>
<accession>A0ABW1T724</accession>
<proteinExistence type="inferred from homology"/>
<evidence type="ECO:0000256" key="3">
    <source>
        <dbReference type="ARBA" id="ARBA00022448"/>
    </source>
</evidence>
<protein>
    <recommendedName>
        <fullName evidence="8">Nickel/cobalt efflux system</fullName>
    </recommendedName>
</protein>
<keyword evidence="4" id="KW-0533">Nickel</keyword>
<evidence type="ECO:0000256" key="2">
    <source>
        <dbReference type="ARBA" id="ARBA00010892"/>
    </source>
</evidence>
<dbReference type="PANTHER" id="PTHR31611:SF0">
    <property type="entry name" value="HIGH-AFFINITY NICKEL TRANSPORT PROTEIN NIC1"/>
    <property type="match status" value="1"/>
</dbReference>
<feature type="transmembrane region" description="Helical" evidence="8">
    <location>
        <begin position="222"/>
        <end position="241"/>
    </location>
</feature>
<evidence type="ECO:0000256" key="1">
    <source>
        <dbReference type="ARBA" id="ARBA00004127"/>
    </source>
</evidence>
<keyword evidence="7 8" id="KW-0472">Membrane</keyword>
<keyword evidence="6 8" id="KW-1133">Transmembrane helix</keyword>
<evidence type="ECO:0000256" key="7">
    <source>
        <dbReference type="ARBA" id="ARBA00023136"/>
    </source>
</evidence>
<dbReference type="InterPro" id="IPR004688">
    <property type="entry name" value="Ni/Co_transpt"/>
</dbReference>
<dbReference type="Pfam" id="PF03824">
    <property type="entry name" value="NicO"/>
    <property type="match status" value="1"/>
</dbReference>
<feature type="transmembrane region" description="Helical" evidence="8">
    <location>
        <begin position="47"/>
        <end position="66"/>
    </location>
</feature>
<feature type="transmembrane region" description="Helical" evidence="8">
    <location>
        <begin position="131"/>
        <end position="152"/>
    </location>
</feature>
<feature type="transmembrane region" description="Helical" evidence="8">
    <location>
        <begin position="307"/>
        <end position="332"/>
    </location>
</feature>
<reference evidence="10" key="1">
    <citation type="journal article" date="2019" name="Int. J. Syst. Evol. Microbiol.">
        <title>The Global Catalogue of Microorganisms (GCM) 10K type strain sequencing project: providing services to taxonomists for standard genome sequencing and annotation.</title>
        <authorList>
            <consortium name="The Broad Institute Genomics Platform"/>
            <consortium name="The Broad Institute Genome Sequencing Center for Infectious Disease"/>
            <person name="Wu L."/>
            <person name="Ma J."/>
        </authorList>
    </citation>
    <scope>NUCLEOTIDE SEQUENCE [LARGE SCALE GENOMIC DNA]</scope>
    <source>
        <strain evidence="10">CCM 8950</strain>
    </source>
</reference>
<evidence type="ECO:0000256" key="5">
    <source>
        <dbReference type="ARBA" id="ARBA00022692"/>
    </source>
</evidence>
<dbReference type="PANTHER" id="PTHR31611">
    <property type="entry name" value="HIGH-AFFINITY NICKEL TRANSPORT PROTEIN NIC1"/>
    <property type="match status" value="1"/>
</dbReference>
<feature type="transmembrane region" description="Helical" evidence="8">
    <location>
        <begin position="20"/>
        <end position="41"/>
    </location>
</feature>
<evidence type="ECO:0000256" key="8">
    <source>
        <dbReference type="RuleBase" id="RU362101"/>
    </source>
</evidence>
<sequence>MKVGDFVQKRYKYPLMPDILKYGGVVLVMFITGTFLVISYMAKYPSLLSMAFLSFAFGLQHAFDVDHITAIDNITRKMINDGRNTHGVGFSFSLGHSLVVILMAVVTIFFVELSKKLLPGLKSVGSIIGTTFAGVTLIFLAIVNVFIFLNIWKEFKHLDKSAKEVKIEKSKIYLIFEKMLHLINHNWQIVCIGFLFGLGFDTATQIAVLATSAVTTSQGVPWYAVLSFPLLFTSGMCFLDTSDGIFMSTAYSWVFSSPVRKVYYNMILTGLSVLAALFSGMVNLLLAFKLIFKVDNPLISWAEGLNFFHLGIGLVVLFVVLWSVSLFGWYYFGLNKKEKAIH</sequence>
<organism evidence="9 10">
    <name type="scientific">Secundilactobacillus hailunensis</name>
    <dbReference type="NCBI Taxonomy" id="2559923"/>
    <lineage>
        <taxon>Bacteria</taxon>
        <taxon>Bacillati</taxon>
        <taxon>Bacillota</taxon>
        <taxon>Bacilli</taxon>
        <taxon>Lactobacillales</taxon>
        <taxon>Lactobacillaceae</taxon>
        <taxon>Secundilactobacillus</taxon>
    </lineage>
</organism>
<dbReference type="InterPro" id="IPR011541">
    <property type="entry name" value="Ni/Co_transpt_high_affinity"/>
</dbReference>
<feature type="transmembrane region" description="Helical" evidence="8">
    <location>
        <begin position="187"/>
        <end position="210"/>
    </location>
</feature>
<comment type="caution">
    <text evidence="9">The sequence shown here is derived from an EMBL/GenBank/DDBJ whole genome shotgun (WGS) entry which is preliminary data.</text>
</comment>
<evidence type="ECO:0000313" key="10">
    <source>
        <dbReference type="Proteomes" id="UP001596190"/>
    </source>
</evidence>
<keyword evidence="3 8" id="KW-0813">Transport</keyword>
<evidence type="ECO:0000256" key="6">
    <source>
        <dbReference type="ARBA" id="ARBA00022989"/>
    </source>
</evidence>
<gene>
    <name evidence="9" type="ORF">ACFP1H_03925</name>
</gene>
<comment type="subcellular location">
    <subcellularLocation>
        <location evidence="8">Cell membrane</location>
        <topology evidence="8">Multi-pass membrane protein</topology>
    </subcellularLocation>
    <subcellularLocation>
        <location evidence="1">Endomembrane system</location>
        <topology evidence="1">Multi-pass membrane protein</topology>
    </subcellularLocation>
</comment>
<evidence type="ECO:0000313" key="9">
    <source>
        <dbReference type="EMBL" id="MFC6253731.1"/>
    </source>
</evidence>
<dbReference type="RefSeq" id="WP_137630205.1">
    <property type="nucleotide sequence ID" value="NZ_BJDO01000005.1"/>
</dbReference>